<organism evidence="1 2">
    <name type="scientific">Phytophthora lilii</name>
    <dbReference type="NCBI Taxonomy" id="2077276"/>
    <lineage>
        <taxon>Eukaryota</taxon>
        <taxon>Sar</taxon>
        <taxon>Stramenopiles</taxon>
        <taxon>Oomycota</taxon>
        <taxon>Peronosporomycetes</taxon>
        <taxon>Peronosporales</taxon>
        <taxon>Peronosporaceae</taxon>
        <taxon>Phytophthora</taxon>
    </lineage>
</organism>
<proteinExistence type="predicted"/>
<protein>
    <submittedName>
        <fullName evidence="1">Unnamed protein product</fullName>
    </submittedName>
</protein>
<name>A0A9W6TPC1_9STRA</name>
<evidence type="ECO:0000313" key="1">
    <source>
        <dbReference type="EMBL" id="GMF17146.1"/>
    </source>
</evidence>
<comment type="caution">
    <text evidence="1">The sequence shown here is derived from an EMBL/GenBank/DDBJ whole genome shotgun (WGS) entry which is preliminary data.</text>
</comment>
<gene>
    <name evidence="1" type="ORF">Plil01_000621800</name>
</gene>
<accession>A0A9W6TPC1</accession>
<keyword evidence="2" id="KW-1185">Reference proteome</keyword>
<reference evidence="1" key="1">
    <citation type="submission" date="2023-04" db="EMBL/GenBank/DDBJ databases">
        <title>Phytophthora lilii NBRC 32176.</title>
        <authorList>
            <person name="Ichikawa N."/>
            <person name="Sato H."/>
            <person name="Tonouchi N."/>
        </authorList>
    </citation>
    <scope>NUCLEOTIDE SEQUENCE</scope>
    <source>
        <strain evidence="1">NBRC 32176</strain>
    </source>
</reference>
<sequence length="110" mass="11427">MPVSTYASVAPETATRVALETHGTQLGLAGAEGDAGTCSTECAGGGGHCGCTVSFGAAQGSHGRAMRGPWKYGELLGVDSLYCWSPDPYDEQLRISHSIAMAWRALQPQP</sequence>
<dbReference type="EMBL" id="BSXW01000273">
    <property type="protein sequence ID" value="GMF17146.1"/>
    <property type="molecule type" value="Genomic_DNA"/>
</dbReference>
<dbReference type="AlphaFoldDB" id="A0A9W6TPC1"/>
<dbReference type="Proteomes" id="UP001165083">
    <property type="component" value="Unassembled WGS sequence"/>
</dbReference>
<evidence type="ECO:0000313" key="2">
    <source>
        <dbReference type="Proteomes" id="UP001165083"/>
    </source>
</evidence>